<name>A0A1S2NYU4_9ACTN</name>
<reference evidence="3 4" key="1">
    <citation type="submission" date="2016-10" db="EMBL/GenBank/DDBJ databases">
        <title>Genome sequence of Streptomyces sp. MUSC 1.</title>
        <authorList>
            <person name="Lee L.-H."/>
            <person name="Ser H.-L."/>
            <person name="Law J.W.-F."/>
        </authorList>
    </citation>
    <scope>NUCLEOTIDE SEQUENCE [LARGE SCALE GENOMIC DNA]</scope>
    <source>
        <strain evidence="3 4">MUSC 1</strain>
    </source>
</reference>
<feature type="domain" description="A-factor biosynthesis hotdog" evidence="2">
    <location>
        <begin position="11"/>
        <end position="119"/>
    </location>
</feature>
<organism evidence="3 4">
    <name type="scientific">Streptomyces monashensis</name>
    <dbReference type="NCBI Taxonomy" id="1678012"/>
    <lineage>
        <taxon>Bacteria</taxon>
        <taxon>Bacillati</taxon>
        <taxon>Actinomycetota</taxon>
        <taxon>Actinomycetes</taxon>
        <taxon>Kitasatosporales</taxon>
        <taxon>Streptomycetaceae</taxon>
        <taxon>Streptomyces</taxon>
    </lineage>
</organism>
<proteinExistence type="predicted"/>
<dbReference type="RefSeq" id="WP_071386606.1">
    <property type="nucleotide sequence ID" value="NZ_MLYO01000124.1"/>
</dbReference>
<dbReference type="Pfam" id="PF03756">
    <property type="entry name" value="AfsA"/>
    <property type="match status" value="2"/>
</dbReference>
<gene>
    <name evidence="3" type="ORF">BIV23_43990</name>
</gene>
<accession>A0A1S2NYU4</accession>
<evidence type="ECO:0000259" key="2">
    <source>
        <dbReference type="Pfam" id="PF03756"/>
    </source>
</evidence>
<dbReference type="AlphaFoldDB" id="A0A1S2NYU4"/>
<dbReference type="InterPro" id="IPR005509">
    <property type="entry name" value="AfsA_hotdog_dom"/>
</dbReference>
<dbReference type="Proteomes" id="UP000179642">
    <property type="component" value="Unassembled WGS sequence"/>
</dbReference>
<feature type="region of interest" description="Disordered" evidence="1">
    <location>
        <begin position="307"/>
        <end position="332"/>
    </location>
</feature>
<evidence type="ECO:0000313" key="3">
    <source>
        <dbReference type="EMBL" id="OIJ86436.1"/>
    </source>
</evidence>
<evidence type="ECO:0000256" key="1">
    <source>
        <dbReference type="SAM" id="MobiDB-lite"/>
    </source>
</evidence>
<evidence type="ECO:0000313" key="4">
    <source>
        <dbReference type="Proteomes" id="UP000179642"/>
    </source>
</evidence>
<dbReference type="GO" id="GO:0016740">
    <property type="term" value="F:transferase activity"/>
    <property type="evidence" value="ECO:0007669"/>
    <property type="project" value="InterPro"/>
</dbReference>
<protein>
    <recommendedName>
        <fullName evidence="2">A-factor biosynthesis hotdog domain-containing protein</fullName>
    </recommendedName>
</protein>
<keyword evidence="4" id="KW-1185">Reference proteome</keyword>
<comment type="caution">
    <text evidence="3">The sequence shown here is derived from an EMBL/GenBank/DDBJ whole genome shotgun (WGS) entry which is preliminary data.</text>
</comment>
<dbReference type="EMBL" id="MLYO01000124">
    <property type="protein sequence ID" value="OIJ86436.1"/>
    <property type="molecule type" value="Genomic_DNA"/>
</dbReference>
<feature type="domain" description="A-factor biosynthesis hotdog" evidence="2">
    <location>
        <begin position="185"/>
        <end position="305"/>
    </location>
</feature>
<sequence length="332" mass="35517">MQIDRTLPKALVHRASIAEVFLTDAQRHGEDDLVLAAQLPRLHAFYDDTLAPRAGHDPMMLLEACRQGIFVVAHEFLGVPMDHKFLLRTVEFEVLEPGPPVRGAFPTDMVIGTRIERRARGRSGVTGLRLRFLCTADGRDVMTAGIDYSWLAPDQWDSLRAARRTGLELSAVPVAPPVGRIRPELVGRASAANAVISPARTTADGGLAARLVPDTAHPVMFDHWVDHVPGMLELEACRQLATVASVGAGALPAPAALPTALYARFRAFAELDLPLECRTGPALPGSDIACTLSQRDAPVADARIRLAAPDRAEPAGAGTGPRAVARGEGSRP</sequence>
<dbReference type="InterPro" id="IPR047757">
    <property type="entry name" value="AfsA-like"/>
</dbReference>
<dbReference type="NCBIfam" id="NF041195">
    <property type="entry name" value="ScbA_BarX_GamBu"/>
    <property type="match status" value="1"/>
</dbReference>